<evidence type="ECO:0000313" key="6">
    <source>
        <dbReference type="EMBL" id="GAA4547590.1"/>
    </source>
</evidence>
<protein>
    <submittedName>
        <fullName evidence="6">TetR/AcrR family transcriptional regulator C-terminal domain-containing protein</fullName>
    </submittedName>
</protein>
<sequence>MPESRSIWLRRERSGRGPTPEHGRDRIAAAAIDLADAGGLDAVSTRRVAAAIGAGATSLYRYVRSRDELLELMLDTATGELDLTAPVTGDWRGDLLVLAHDLRAVYRRHPWLLDLAQGQAPLTPRSVAFLEYALAILRDVQAPGGAKMEAIALATGLVAQLTRLEVAAGRSSADWQAAQVEYLTAIVAEGRHPNLSAAIAAPGGAGDGEDVLDRVLPRVVAGVLGIA</sequence>
<dbReference type="Proteomes" id="UP001501598">
    <property type="component" value="Unassembled WGS sequence"/>
</dbReference>
<proteinExistence type="predicted"/>
<accession>A0ABP8RUA6</accession>
<dbReference type="Gene3D" id="1.10.10.60">
    <property type="entry name" value="Homeodomain-like"/>
    <property type="match status" value="1"/>
</dbReference>
<dbReference type="InterPro" id="IPR036271">
    <property type="entry name" value="Tet_transcr_reg_TetR-rel_C_sf"/>
</dbReference>
<evidence type="ECO:0000256" key="3">
    <source>
        <dbReference type="ARBA" id="ARBA00023163"/>
    </source>
</evidence>
<keyword evidence="7" id="KW-1185">Reference proteome</keyword>
<dbReference type="EMBL" id="BAABGT010000038">
    <property type="protein sequence ID" value="GAA4547590.1"/>
    <property type="molecule type" value="Genomic_DNA"/>
</dbReference>
<name>A0ABP8RUA6_9PSEU</name>
<evidence type="ECO:0000256" key="2">
    <source>
        <dbReference type="ARBA" id="ARBA00023125"/>
    </source>
</evidence>
<dbReference type="Pfam" id="PF02909">
    <property type="entry name" value="TetR_C_1"/>
    <property type="match status" value="1"/>
</dbReference>
<dbReference type="PANTHER" id="PTHR30055">
    <property type="entry name" value="HTH-TYPE TRANSCRIPTIONAL REGULATOR RUTR"/>
    <property type="match status" value="1"/>
</dbReference>
<dbReference type="RefSeq" id="WP_345418372.1">
    <property type="nucleotide sequence ID" value="NZ_BAABGT010000038.1"/>
</dbReference>
<evidence type="ECO:0000259" key="5">
    <source>
        <dbReference type="PROSITE" id="PS50977"/>
    </source>
</evidence>
<dbReference type="SUPFAM" id="SSF46689">
    <property type="entry name" value="Homeodomain-like"/>
    <property type="match status" value="1"/>
</dbReference>
<dbReference type="InterPro" id="IPR009057">
    <property type="entry name" value="Homeodomain-like_sf"/>
</dbReference>
<feature type="DNA-binding region" description="H-T-H motif" evidence="4">
    <location>
        <begin position="44"/>
        <end position="63"/>
    </location>
</feature>
<evidence type="ECO:0000256" key="4">
    <source>
        <dbReference type="PROSITE-ProRule" id="PRU00335"/>
    </source>
</evidence>
<keyword evidence="3" id="KW-0804">Transcription</keyword>
<dbReference type="Gene3D" id="1.10.357.10">
    <property type="entry name" value="Tetracycline Repressor, domain 2"/>
    <property type="match status" value="1"/>
</dbReference>
<evidence type="ECO:0000256" key="1">
    <source>
        <dbReference type="ARBA" id="ARBA00023015"/>
    </source>
</evidence>
<dbReference type="InterPro" id="IPR050109">
    <property type="entry name" value="HTH-type_TetR-like_transc_reg"/>
</dbReference>
<dbReference type="PANTHER" id="PTHR30055:SF151">
    <property type="entry name" value="TRANSCRIPTIONAL REGULATORY PROTEIN"/>
    <property type="match status" value="1"/>
</dbReference>
<keyword evidence="1" id="KW-0805">Transcription regulation</keyword>
<dbReference type="SUPFAM" id="SSF48498">
    <property type="entry name" value="Tetracyclin repressor-like, C-terminal domain"/>
    <property type="match status" value="1"/>
</dbReference>
<feature type="domain" description="HTH tetR-type" evidence="5">
    <location>
        <begin position="21"/>
        <end position="81"/>
    </location>
</feature>
<comment type="caution">
    <text evidence="6">The sequence shown here is derived from an EMBL/GenBank/DDBJ whole genome shotgun (WGS) entry which is preliminary data.</text>
</comment>
<dbReference type="InterPro" id="IPR001647">
    <property type="entry name" value="HTH_TetR"/>
</dbReference>
<dbReference type="Pfam" id="PF00440">
    <property type="entry name" value="TetR_N"/>
    <property type="match status" value="1"/>
</dbReference>
<dbReference type="InterPro" id="IPR004111">
    <property type="entry name" value="Repressor_TetR_C"/>
</dbReference>
<gene>
    <name evidence="6" type="ORF">GCM10023175_32130</name>
</gene>
<reference evidence="7" key="1">
    <citation type="journal article" date="2019" name="Int. J. Syst. Evol. Microbiol.">
        <title>The Global Catalogue of Microorganisms (GCM) 10K type strain sequencing project: providing services to taxonomists for standard genome sequencing and annotation.</title>
        <authorList>
            <consortium name="The Broad Institute Genomics Platform"/>
            <consortium name="The Broad Institute Genome Sequencing Center for Infectious Disease"/>
            <person name="Wu L."/>
            <person name="Ma J."/>
        </authorList>
    </citation>
    <scope>NUCLEOTIDE SEQUENCE [LARGE SCALE GENOMIC DNA]</scope>
    <source>
        <strain evidence="7">JCM 17906</strain>
    </source>
</reference>
<evidence type="ECO:0000313" key="7">
    <source>
        <dbReference type="Proteomes" id="UP001501598"/>
    </source>
</evidence>
<dbReference type="PROSITE" id="PS50977">
    <property type="entry name" value="HTH_TETR_2"/>
    <property type="match status" value="1"/>
</dbReference>
<organism evidence="6 7">
    <name type="scientific">Pseudonocardia xishanensis</name>
    <dbReference type="NCBI Taxonomy" id="630995"/>
    <lineage>
        <taxon>Bacteria</taxon>
        <taxon>Bacillati</taxon>
        <taxon>Actinomycetota</taxon>
        <taxon>Actinomycetes</taxon>
        <taxon>Pseudonocardiales</taxon>
        <taxon>Pseudonocardiaceae</taxon>
        <taxon>Pseudonocardia</taxon>
    </lineage>
</organism>
<keyword evidence="2 4" id="KW-0238">DNA-binding</keyword>